<dbReference type="GeneID" id="97286949"/>
<keyword evidence="5" id="KW-1185">Reference proteome</keyword>
<feature type="transmembrane region" description="Helical" evidence="1">
    <location>
        <begin position="184"/>
        <end position="205"/>
    </location>
</feature>
<keyword evidence="1" id="KW-1133">Transmembrane helix</keyword>
<dbReference type="EMBL" id="UGZE01000001">
    <property type="protein sequence ID" value="SUJ11570.1"/>
    <property type="molecule type" value="Genomic_DNA"/>
</dbReference>
<dbReference type="AlphaFoldDB" id="A0A2T7BT71"/>
<accession>A0A2T7BT71</accession>
<name>A0A2T7BT71_9STAP</name>
<protein>
    <submittedName>
        <fullName evidence="3">Membrane protein</fullName>
    </submittedName>
</protein>
<reference evidence="2 5" key="2">
    <citation type="submission" date="2019-07" db="EMBL/GenBank/DDBJ databases">
        <title>Whole genome shotgun sequence of Staphylococcus arlettae NBRC 109765.</title>
        <authorList>
            <person name="Hosoyama A."/>
            <person name="Uohara A."/>
            <person name="Ohji S."/>
            <person name="Ichikawa N."/>
        </authorList>
    </citation>
    <scope>NUCLEOTIDE SEQUENCE [LARGE SCALE GENOMIC DNA]</scope>
    <source>
        <strain evidence="2 5">NBRC 109765</strain>
    </source>
</reference>
<dbReference type="EMBL" id="BKAV01000025">
    <property type="protein sequence ID" value="GEQ01079.1"/>
    <property type="molecule type" value="Genomic_DNA"/>
</dbReference>
<evidence type="ECO:0000313" key="4">
    <source>
        <dbReference type="Proteomes" id="UP000254956"/>
    </source>
</evidence>
<gene>
    <name evidence="3" type="ORF">NCTC12413_00599</name>
    <name evidence="2" type="ORF">SAR03_21160</name>
</gene>
<evidence type="ECO:0000313" key="5">
    <source>
        <dbReference type="Proteomes" id="UP000321598"/>
    </source>
</evidence>
<dbReference type="Proteomes" id="UP000254956">
    <property type="component" value="Unassembled WGS sequence"/>
</dbReference>
<evidence type="ECO:0000256" key="1">
    <source>
        <dbReference type="SAM" id="Phobius"/>
    </source>
</evidence>
<dbReference type="Proteomes" id="UP000321598">
    <property type="component" value="Unassembled WGS sequence"/>
</dbReference>
<organism evidence="3 4">
    <name type="scientific">Staphylococcus arlettae</name>
    <dbReference type="NCBI Taxonomy" id="29378"/>
    <lineage>
        <taxon>Bacteria</taxon>
        <taxon>Bacillati</taxon>
        <taxon>Bacillota</taxon>
        <taxon>Bacilli</taxon>
        <taxon>Bacillales</taxon>
        <taxon>Staphylococcaceae</taxon>
        <taxon>Staphylococcus</taxon>
    </lineage>
</organism>
<evidence type="ECO:0000313" key="3">
    <source>
        <dbReference type="EMBL" id="SUJ11570.1"/>
    </source>
</evidence>
<dbReference type="RefSeq" id="WP_002510305.1">
    <property type="nucleotide sequence ID" value="NZ_BKAV01000025.1"/>
</dbReference>
<feature type="transmembrane region" description="Helical" evidence="1">
    <location>
        <begin position="106"/>
        <end position="128"/>
    </location>
</feature>
<reference evidence="3 4" key="1">
    <citation type="submission" date="2018-06" db="EMBL/GenBank/DDBJ databases">
        <authorList>
            <consortium name="Pathogen Informatics"/>
            <person name="Doyle S."/>
        </authorList>
    </citation>
    <scope>NUCLEOTIDE SEQUENCE [LARGE SCALE GENOMIC DNA]</scope>
    <source>
        <strain evidence="3 4">NCTC12413</strain>
    </source>
</reference>
<keyword evidence="1" id="KW-0472">Membrane</keyword>
<proteinExistence type="predicted"/>
<feature type="transmembrane region" description="Helical" evidence="1">
    <location>
        <begin position="34"/>
        <end position="55"/>
    </location>
</feature>
<keyword evidence="1" id="KW-0812">Transmembrane</keyword>
<dbReference type="OrthoDB" id="2413874at2"/>
<feature type="transmembrane region" description="Helical" evidence="1">
    <location>
        <begin position="135"/>
        <end position="155"/>
    </location>
</feature>
<evidence type="ECO:0000313" key="2">
    <source>
        <dbReference type="EMBL" id="GEQ01079.1"/>
    </source>
</evidence>
<sequence length="213" mass="24448">MAKDTHHFKNFEHTLTTAPMQRGAQYAEKKKKSWVSLIIHIIILILLAITGYSMYNDPIVNLVLADEQITFSQITHFQDTLNNISNLNINIDNIENLHSIIDTLIFIFYIFFIAIILSLIFTIFILIFNRTVLKIINLFIMIIMLVITFGFSIIIKNIASRIANSMSQYYITVKPSNVLIEADAIHNALILLSCAVALVIISLFFRNRRTRIS</sequence>